<dbReference type="PROSITE" id="PS00497">
    <property type="entry name" value="TYROSINASE_1"/>
    <property type="match status" value="1"/>
</dbReference>
<keyword evidence="2" id="KW-0186">Copper</keyword>
<dbReference type="InterPro" id="IPR008922">
    <property type="entry name" value="Di-copper_centre_dom_sf"/>
</dbReference>
<feature type="domain" description="Tyrosinase copper-binding" evidence="4">
    <location>
        <begin position="106"/>
        <end position="123"/>
    </location>
</feature>
<keyword evidence="3" id="KW-0732">Signal</keyword>
<evidence type="ECO:0000256" key="3">
    <source>
        <dbReference type="SAM" id="SignalP"/>
    </source>
</evidence>
<reference evidence="5 6" key="1">
    <citation type="submission" date="2023-05" db="EMBL/GenBank/DDBJ databases">
        <title>A 100% complete, gapless, phased diploid assembly of the Scenedesmus obliquus UTEX 3031 genome.</title>
        <authorList>
            <person name="Biondi T.C."/>
            <person name="Hanschen E.R."/>
            <person name="Kwon T."/>
            <person name="Eng W."/>
            <person name="Kruse C.P.S."/>
            <person name="Koehler S.I."/>
            <person name="Kunde Y."/>
            <person name="Gleasner C.D."/>
            <person name="You Mak K.T."/>
            <person name="Polle J."/>
            <person name="Hovde B.T."/>
            <person name="Starkenburg S.R."/>
        </authorList>
    </citation>
    <scope>NUCLEOTIDE SEQUENCE [LARGE SCALE GENOMIC DNA]</scope>
    <source>
        <strain evidence="5 6">DOE0152z</strain>
    </source>
</reference>
<evidence type="ECO:0000313" key="6">
    <source>
        <dbReference type="Proteomes" id="UP001244341"/>
    </source>
</evidence>
<sequence length="432" mass="48220">MTMKIVAFVAVCILALCWVQLASASEVDSEVGTQMKWSKRPRVRVRKELRSLTQAEYSLLVSGLSTMLSVPTAQGQALYGKQYKAYDYFIVKHAVSVNDPRGDQGHAGSNFMTFHRAWLLELELSLLSVVPELRALPYWDITLDNSKGGRYFNTPNYIFSSRWAGSLDSSAAENFAVKDGLFGWRQVGKFNWEVYGEYAPIYNGSLTTGLLRSPSSTLNSTYVTRFPVSNLFKKNTSMTMGDTTVPIPADFDWGYSAADYWRCTDAAAYRNWTAWSYCLDITTVPQELLKQYMPPGAALLHPGVHWAVGSLSEQGDMGDMFDVATSPNEVLLFFGHHANIDRNNMIWQANLARRNPAAASRQAMYGYPASSADYPYDNPGCYLNDVVNANFRFTDIFGPSAVKPSGFTHADVLWGTRPGVSSPYTYDSMVRM</sequence>
<dbReference type="PANTHER" id="PTHR11474:SF126">
    <property type="entry name" value="TYROSINASE-LIKE PROTEIN TYR-1-RELATED"/>
    <property type="match status" value="1"/>
</dbReference>
<organism evidence="5 6">
    <name type="scientific">Tetradesmus obliquus</name>
    <name type="common">Green alga</name>
    <name type="synonym">Acutodesmus obliquus</name>
    <dbReference type="NCBI Taxonomy" id="3088"/>
    <lineage>
        <taxon>Eukaryota</taxon>
        <taxon>Viridiplantae</taxon>
        <taxon>Chlorophyta</taxon>
        <taxon>core chlorophytes</taxon>
        <taxon>Chlorophyceae</taxon>
        <taxon>CS clade</taxon>
        <taxon>Sphaeropleales</taxon>
        <taxon>Scenedesmaceae</taxon>
        <taxon>Tetradesmus</taxon>
    </lineage>
</organism>
<evidence type="ECO:0000259" key="4">
    <source>
        <dbReference type="PROSITE" id="PS00497"/>
    </source>
</evidence>
<keyword evidence="6" id="KW-1185">Reference proteome</keyword>
<evidence type="ECO:0000256" key="2">
    <source>
        <dbReference type="ARBA" id="ARBA00023008"/>
    </source>
</evidence>
<dbReference type="InterPro" id="IPR002227">
    <property type="entry name" value="Tyrosinase_Cu-bd"/>
</dbReference>
<dbReference type="Gene3D" id="1.10.1280.10">
    <property type="entry name" value="Di-copper center containing domain from catechol oxidase"/>
    <property type="match status" value="1"/>
</dbReference>
<evidence type="ECO:0000313" key="5">
    <source>
        <dbReference type="EMBL" id="WIA23203.1"/>
    </source>
</evidence>
<dbReference type="EMBL" id="CP126222">
    <property type="protein sequence ID" value="WIA23203.1"/>
    <property type="molecule type" value="Genomic_DNA"/>
</dbReference>
<gene>
    <name evidence="5" type="ORF">OEZ85_001527</name>
</gene>
<accession>A0ABY8UNR8</accession>
<dbReference type="Pfam" id="PF00264">
    <property type="entry name" value="Tyrosinase"/>
    <property type="match status" value="1"/>
</dbReference>
<evidence type="ECO:0000256" key="1">
    <source>
        <dbReference type="ARBA" id="ARBA00022723"/>
    </source>
</evidence>
<keyword evidence="1" id="KW-0479">Metal-binding</keyword>
<protein>
    <recommendedName>
        <fullName evidence="4">Tyrosinase copper-binding domain-containing protein</fullName>
    </recommendedName>
</protein>
<feature type="signal peptide" evidence="3">
    <location>
        <begin position="1"/>
        <end position="24"/>
    </location>
</feature>
<proteinExistence type="predicted"/>
<feature type="chain" id="PRO_5045387489" description="Tyrosinase copper-binding domain-containing protein" evidence="3">
    <location>
        <begin position="25"/>
        <end position="432"/>
    </location>
</feature>
<dbReference type="InterPro" id="IPR050316">
    <property type="entry name" value="Tyrosinase/Hemocyanin"/>
</dbReference>
<dbReference type="PANTHER" id="PTHR11474">
    <property type="entry name" value="TYROSINASE FAMILY MEMBER"/>
    <property type="match status" value="1"/>
</dbReference>
<dbReference type="Proteomes" id="UP001244341">
    <property type="component" value="Chromosome 15b"/>
</dbReference>
<dbReference type="SUPFAM" id="SSF48056">
    <property type="entry name" value="Di-copper centre-containing domain"/>
    <property type="match status" value="1"/>
</dbReference>
<name>A0ABY8UNR8_TETOB</name>